<dbReference type="PANTHER" id="PTHR44575">
    <property type="entry name" value="OS01G0589200 PROTEIN"/>
    <property type="match status" value="1"/>
</dbReference>
<dbReference type="KEGG" id="soe:110801025"/>
<evidence type="ECO:0000259" key="1">
    <source>
        <dbReference type="Pfam" id="PF08241"/>
    </source>
</evidence>
<dbReference type="GO" id="GO:0008757">
    <property type="term" value="F:S-adenosylmethionine-dependent methyltransferase activity"/>
    <property type="evidence" value="ECO:0007669"/>
    <property type="project" value="InterPro"/>
</dbReference>
<evidence type="ECO:0000313" key="3">
    <source>
        <dbReference type="RefSeq" id="XP_021862029.2"/>
    </source>
</evidence>
<name>A0A9R0K850_SPIOL</name>
<accession>A0A9R0K850</accession>
<dbReference type="RefSeq" id="XP_021862029.2">
    <property type="nucleotide sequence ID" value="XM_022006337.2"/>
</dbReference>
<dbReference type="SUPFAM" id="SSF53335">
    <property type="entry name" value="S-adenosyl-L-methionine-dependent methyltransferases"/>
    <property type="match status" value="1"/>
</dbReference>
<keyword evidence="2" id="KW-1185">Reference proteome</keyword>
<reference evidence="2" key="1">
    <citation type="journal article" date="2021" name="Nat. Commun.">
        <title>Genomic analyses provide insights into spinach domestication and the genetic basis of agronomic traits.</title>
        <authorList>
            <person name="Cai X."/>
            <person name="Sun X."/>
            <person name="Xu C."/>
            <person name="Sun H."/>
            <person name="Wang X."/>
            <person name="Ge C."/>
            <person name="Zhang Z."/>
            <person name="Wang Q."/>
            <person name="Fei Z."/>
            <person name="Jiao C."/>
            <person name="Wang Q."/>
        </authorList>
    </citation>
    <scope>NUCLEOTIDE SEQUENCE [LARGE SCALE GENOMIC DNA]</scope>
    <source>
        <strain evidence="2">cv. Varoflay</strain>
    </source>
</reference>
<gene>
    <name evidence="3" type="primary">LOC110801025</name>
</gene>
<dbReference type="Proteomes" id="UP000813463">
    <property type="component" value="Chromosome 4"/>
</dbReference>
<dbReference type="GeneID" id="110801025"/>
<protein>
    <recommendedName>
        <fullName evidence="1">Methyltransferase type 11 domain-containing protein</fullName>
    </recommendedName>
</protein>
<reference evidence="3" key="2">
    <citation type="submission" date="2025-08" db="UniProtKB">
        <authorList>
            <consortium name="RefSeq"/>
        </authorList>
    </citation>
    <scope>IDENTIFICATION</scope>
    <source>
        <tissue evidence="3">Leaf</tissue>
    </source>
</reference>
<dbReference type="PANTHER" id="PTHR44575:SF2">
    <property type="entry name" value="OS01G0589200 PROTEIN"/>
    <property type="match status" value="1"/>
</dbReference>
<sequence>MAGLFDKQADLYVEGRPDYPKEWFSWLADRTPKHSIAWDVGTGNGQAAIAVAEHYNQVIATDISEPQINRAVHHPRVKYLHTPPGLTNDELISLIGPENSVDLITVAEAIHWFDLPNFYSIVNRLLKKPGGIIAVWCYNDVTVSPVFDPVMKQFHNTTLPYWDPKVQYVFDGYKTLPFPFEEVGLGCEGRPMKLDIPKTVSFEGFLAMLKSWSAVAMAKEKGVDLLDERVVKELINAWGGSHVIKHVVYKAFMLVGKLKLGFDL</sequence>
<dbReference type="Gene3D" id="3.40.50.150">
    <property type="entry name" value="Vaccinia Virus protein VP39"/>
    <property type="match status" value="1"/>
</dbReference>
<feature type="domain" description="Methyltransferase type 11" evidence="1">
    <location>
        <begin position="39"/>
        <end position="134"/>
    </location>
</feature>
<dbReference type="AlphaFoldDB" id="A0A9R0K850"/>
<proteinExistence type="predicted"/>
<dbReference type="InterPro" id="IPR013216">
    <property type="entry name" value="Methyltransf_11"/>
</dbReference>
<dbReference type="CDD" id="cd02440">
    <property type="entry name" value="AdoMet_MTases"/>
    <property type="match status" value="1"/>
</dbReference>
<organism evidence="2 3">
    <name type="scientific">Spinacia oleracea</name>
    <name type="common">Spinach</name>
    <dbReference type="NCBI Taxonomy" id="3562"/>
    <lineage>
        <taxon>Eukaryota</taxon>
        <taxon>Viridiplantae</taxon>
        <taxon>Streptophyta</taxon>
        <taxon>Embryophyta</taxon>
        <taxon>Tracheophyta</taxon>
        <taxon>Spermatophyta</taxon>
        <taxon>Magnoliopsida</taxon>
        <taxon>eudicotyledons</taxon>
        <taxon>Gunneridae</taxon>
        <taxon>Pentapetalae</taxon>
        <taxon>Caryophyllales</taxon>
        <taxon>Chenopodiaceae</taxon>
        <taxon>Chenopodioideae</taxon>
        <taxon>Anserineae</taxon>
        <taxon>Spinacia</taxon>
    </lineage>
</organism>
<dbReference type="InterPro" id="IPR029063">
    <property type="entry name" value="SAM-dependent_MTases_sf"/>
</dbReference>
<dbReference type="Pfam" id="PF08241">
    <property type="entry name" value="Methyltransf_11"/>
    <property type="match status" value="1"/>
</dbReference>
<evidence type="ECO:0000313" key="2">
    <source>
        <dbReference type="Proteomes" id="UP000813463"/>
    </source>
</evidence>